<name>A0A059T6E6_9CAUD</name>
<sequence>MEPPDLESLTLWVIYDRVSDTFHKGGNQYFCSSRQKKAIKTYGTLQSATALLKQIEGGGIHPVDLVLVELECEIMDFIEVE</sequence>
<proteinExistence type="predicted"/>
<accession>A0A059T6E6</accession>
<protein>
    <submittedName>
        <fullName evidence="1">Uncharacterized protein</fullName>
    </submittedName>
</protein>
<dbReference type="EMBL" id="KJ094026">
    <property type="protein sequence ID" value="AHL18939.1"/>
    <property type="molecule type" value="Genomic_DNA"/>
</dbReference>
<organism evidence="1">
    <name type="scientific">Listeria phage LP-032</name>
    <dbReference type="NCBI Taxonomy" id="1173746"/>
    <lineage>
        <taxon>Viruses</taxon>
        <taxon>Duplodnaviria</taxon>
        <taxon>Heunggongvirae</taxon>
        <taxon>Uroviricota</taxon>
        <taxon>Caudoviricetes</taxon>
        <taxon>Homburgvirus</taxon>
        <taxon>Homburgvirus LP26</taxon>
    </lineage>
</organism>
<gene>
    <name evidence="1" type="ORF">LP032_090</name>
</gene>
<reference evidence="1" key="1">
    <citation type="journal article" date="2014" name="Appl. Environ. Microbiol.">
        <title>Comparative genomic and morphological analysis of Listeria phages isolated from farm environments.</title>
        <authorList>
            <person name="Denes T."/>
            <person name="Vongkamjan K."/>
            <person name="Ackermann H.W."/>
            <person name="Moreno Switt A.I."/>
            <person name="Wiedmann M."/>
            <person name="den Bakker H.C."/>
        </authorList>
    </citation>
    <scope>NUCLEOTIDE SEQUENCE</scope>
</reference>
<evidence type="ECO:0000313" key="1">
    <source>
        <dbReference type="EMBL" id="AHL18939.1"/>
    </source>
</evidence>